<dbReference type="CDD" id="cd14059">
    <property type="entry name" value="STKc_MAP3K12_13"/>
    <property type="match status" value="1"/>
</dbReference>
<dbReference type="PROSITE" id="PS00108">
    <property type="entry name" value="PROTEIN_KINASE_ST"/>
    <property type="match status" value="1"/>
</dbReference>
<dbReference type="GO" id="GO:0005737">
    <property type="term" value="C:cytoplasm"/>
    <property type="evidence" value="ECO:0007669"/>
    <property type="project" value="TreeGrafter"/>
</dbReference>
<dbReference type="EC" id="2.7.11.25" evidence="2"/>
<keyword evidence="17" id="KW-1185">Reference proteome</keyword>
<dbReference type="InterPro" id="IPR008271">
    <property type="entry name" value="Ser/Thr_kinase_AS"/>
</dbReference>
<feature type="compositionally biased region" description="Basic and acidic residues" evidence="14">
    <location>
        <begin position="517"/>
        <end position="527"/>
    </location>
</feature>
<evidence type="ECO:0000256" key="8">
    <source>
        <dbReference type="ARBA" id="ARBA00047559"/>
    </source>
</evidence>
<evidence type="ECO:0000256" key="1">
    <source>
        <dbReference type="ARBA" id="ARBA00006529"/>
    </source>
</evidence>
<dbReference type="OrthoDB" id="339325at2759"/>
<accession>A0A482XNY0</accession>
<feature type="coiled-coil region" evidence="13">
    <location>
        <begin position="457"/>
        <end position="491"/>
    </location>
</feature>
<dbReference type="GO" id="GO:0004709">
    <property type="term" value="F:MAP kinase kinase kinase activity"/>
    <property type="evidence" value="ECO:0007669"/>
    <property type="project" value="UniProtKB-EC"/>
</dbReference>
<dbReference type="EMBL" id="QKKF02004753">
    <property type="protein sequence ID" value="RZF47099.1"/>
    <property type="molecule type" value="Genomic_DNA"/>
</dbReference>
<dbReference type="AlphaFoldDB" id="A0A482XNY0"/>
<feature type="compositionally biased region" description="Polar residues" evidence="14">
    <location>
        <begin position="588"/>
        <end position="603"/>
    </location>
</feature>
<comment type="caution">
    <text evidence="16">The sequence shown here is derived from an EMBL/GenBank/DDBJ whole genome shotgun (WGS) entry which is preliminary data.</text>
</comment>
<name>A0A482XNY0_LAOST</name>
<dbReference type="InterPro" id="IPR051681">
    <property type="entry name" value="Ser/Thr_Kinases-Pseudokinases"/>
</dbReference>
<sequence>MLFRRILRKIRRKKSATDDEACCSGGCVVRSTGEASTSTAYSAAKSMLCIQEELGQLSLKAAPVAANSGFHLTQPPHPATVTGCLQYTLPPPGGSSDSSSQGGGGGGGFGVLHCPPPPVGIKEGGWVDGLLGCLKPVWTIIGKATANEIKAHHQKADDWEIMFETISDLTWLGSGAQGTVFSGKLKNEMVAVKKVQDLKETDIRHLRKLNHPNIVKFKGVCTQAPCFCIVMEYCPYGALYNLLKGGEEIPPHRLVSWAKQIASGMQYLHSNKIIHRDLKSPNVLIGQNEVVKISDFGTSREWNEISTKMSFAGTVAWMAPEIIRNEPCSEKVDIWSYGVVLWELLTCEVPYKNVDSSAIIWGVGSNSLHLPIPSSCPEGFRLLVKQCWSAKPRNRPSFKHILIHLDIASHDVLRNSPESYFKTQATWREEVRAHMQQMSLAKFNEEHELVKQRDNELRHARDIREHYERKLERANDLYMELSAVLLQLEHREKELLKREKQTSKSCKKRLVRPLIKAKEKLDRKKSDSTTPTSPERYTMTPSPDSPESPAKASLYTHLKGERPVSVAIARPAPIAALRQRRLKPKRLSVSQQCCPSSSTQLCSPTKDKMEDKYWGYEEPCRVNIETQTEPMDISPSPEPSPLIISPTDSMNGNIRLTEIDDSCYTVETNGNERLSDDDILESLGRKVSEILNNGNGARLTEDSSDREDDDLPRLGYTYALRRKSIGRRPIGPGCRARRAKLLMPIQMSDEENTSERSRAASSRSSTLESLPAVKRPASCITSESSSESEDASEATIASQLYSQQNMNESETIA</sequence>
<evidence type="ECO:0000256" key="5">
    <source>
        <dbReference type="ARBA" id="ARBA00022741"/>
    </source>
</evidence>
<dbReference type="PROSITE" id="PS50011">
    <property type="entry name" value="PROTEIN_KINASE_DOM"/>
    <property type="match status" value="1"/>
</dbReference>
<dbReference type="PANTHER" id="PTHR44329:SF304">
    <property type="entry name" value="MITOGEN-ACTIVATED PROTEIN KINASE KINASE KINASE 13-LIKE ISOFORM X1"/>
    <property type="match status" value="1"/>
</dbReference>
<keyword evidence="13" id="KW-0175">Coiled coil</keyword>
<dbReference type="SMR" id="A0A482XNY0"/>
<feature type="compositionally biased region" description="Low complexity" evidence="14">
    <location>
        <begin position="759"/>
        <end position="770"/>
    </location>
</feature>
<dbReference type="InterPro" id="IPR000719">
    <property type="entry name" value="Prot_kinase_dom"/>
</dbReference>
<comment type="similarity">
    <text evidence="1">Belongs to the protein kinase superfamily. STE Ser/Thr protein kinase family. MAP kinase kinase kinase subfamily.</text>
</comment>
<keyword evidence="5" id="KW-0547">Nucleotide-binding</keyword>
<keyword evidence="3" id="KW-0723">Serine/threonine-protein kinase</keyword>
<dbReference type="Proteomes" id="UP000291343">
    <property type="component" value="Unassembled WGS sequence"/>
</dbReference>
<dbReference type="FunCoup" id="A0A482XNY0">
    <property type="interactions" value="351"/>
</dbReference>
<feature type="compositionally biased region" description="Polar residues" evidence="14">
    <location>
        <begin position="799"/>
        <end position="813"/>
    </location>
</feature>
<dbReference type="InterPro" id="IPR011009">
    <property type="entry name" value="Kinase-like_dom_sf"/>
</dbReference>
<comment type="catalytic activity">
    <reaction evidence="8">
        <text>L-threonyl-[protein] + ATP = O-phospho-L-threonyl-[protein] + ADP + H(+)</text>
        <dbReference type="Rhea" id="RHEA:46608"/>
        <dbReference type="Rhea" id="RHEA-COMP:11060"/>
        <dbReference type="Rhea" id="RHEA-COMP:11605"/>
        <dbReference type="ChEBI" id="CHEBI:15378"/>
        <dbReference type="ChEBI" id="CHEBI:30013"/>
        <dbReference type="ChEBI" id="CHEBI:30616"/>
        <dbReference type="ChEBI" id="CHEBI:61977"/>
        <dbReference type="ChEBI" id="CHEBI:456216"/>
        <dbReference type="EC" id="2.7.11.25"/>
    </reaction>
</comment>
<keyword evidence="4" id="KW-0808">Transferase</keyword>
<dbReference type="Gene3D" id="1.10.510.10">
    <property type="entry name" value="Transferase(Phosphotransferase) domain 1"/>
    <property type="match status" value="1"/>
</dbReference>
<evidence type="ECO:0000256" key="2">
    <source>
        <dbReference type="ARBA" id="ARBA00012406"/>
    </source>
</evidence>
<evidence type="ECO:0000256" key="12">
    <source>
        <dbReference type="ARBA" id="ARBA00080806"/>
    </source>
</evidence>
<evidence type="ECO:0000256" key="6">
    <source>
        <dbReference type="ARBA" id="ARBA00022777"/>
    </source>
</evidence>
<dbReference type="SUPFAM" id="SSF56112">
    <property type="entry name" value="Protein kinase-like (PK-like)"/>
    <property type="match status" value="1"/>
</dbReference>
<feature type="region of interest" description="Disordered" evidence="14">
    <location>
        <begin position="586"/>
        <end position="606"/>
    </location>
</feature>
<evidence type="ECO:0000256" key="4">
    <source>
        <dbReference type="ARBA" id="ARBA00022679"/>
    </source>
</evidence>
<dbReference type="Pfam" id="PF07714">
    <property type="entry name" value="PK_Tyr_Ser-Thr"/>
    <property type="match status" value="1"/>
</dbReference>
<dbReference type="InParanoid" id="A0A482XNY0"/>
<organism evidence="16 17">
    <name type="scientific">Laodelphax striatellus</name>
    <name type="common">Small brown planthopper</name>
    <name type="synonym">Delphax striatella</name>
    <dbReference type="NCBI Taxonomy" id="195883"/>
    <lineage>
        <taxon>Eukaryota</taxon>
        <taxon>Metazoa</taxon>
        <taxon>Ecdysozoa</taxon>
        <taxon>Arthropoda</taxon>
        <taxon>Hexapoda</taxon>
        <taxon>Insecta</taxon>
        <taxon>Pterygota</taxon>
        <taxon>Neoptera</taxon>
        <taxon>Paraneoptera</taxon>
        <taxon>Hemiptera</taxon>
        <taxon>Auchenorrhyncha</taxon>
        <taxon>Fulgoroidea</taxon>
        <taxon>Delphacidae</taxon>
        <taxon>Criomorphinae</taxon>
        <taxon>Laodelphax</taxon>
    </lineage>
</organism>
<evidence type="ECO:0000256" key="14">
    <source>
        <dbReference type="SAM" id="MobiDB-lite"/>
    </source>
</evidence>
<dbReference type="SMART" id="SM00220">
    <property type="entry name" value="S_TKc"/>
    <property type="match status" value="1"/>
</dbReference>
<feature type="compositionally biased region" description="Polar residues" evidence="14">
    <location>
        <begin position="528"/>
        <end position="542"/>
    </location>
</feature>
<comment type="catalytic activity">
    <reaction evidence="9">
        <text>L-seryl-[protein] + ATP = O-phospho-L-seryl-[protein] + ADP + H(+)</text>
        <dbReference type="Rhea" id="RHEA:17989"/>
        <dbReference type="Rhea" id="RHEA-COMP:9863"/>
        <dbReference type="Rhea" id="RHEA-COMP:11604"/>
        <dbReference type="ChEBI" id="CHEBI:15378"/>
        <dbReference type="ChEBI" id="CHEBI:29999"/>
        <dbReference type="ChEBI" id="CHEBI:30616"/>
        <dbReference type="ChEBI" id="CHEBI:83421"/>
        <dbReference type="ChEBI" id="CHEBI:456216"/>
        <dbReference type="EC" id="2.7.11.25"/>
    </reaction>
</comment>
<keyword evidence="7" id="KW-0067">ATP-binding</keyword>
<feature type="domain" description="Protein kinase" evidence="15">
    <location>
        <begin position="166"/>
        <end position="413"/>
    </location>
</feature>
<dbReference type="FunFam" id="1.10.510.10:FF:000087">
    <property type="entry name" value="Mitogen-activated protein kinase kinase kinase 12"/>
    <property type="match status" value="1"/>
</dbReference>
<dbReference type="GO" id="GO:0006950">
    <property type="term" value="P:response to stress"/>
    <property type="evidence" value="ECO:0007669"/>
    <property type="project" value="UniProtKB-ARBA"/>
</dbReference>
<evidence type="ECO:0000256" key="9">
    <source>
        <dbReference type="ARBA" id="ARBA00048329"/>
    </source>
</evidence>
<protein>
    <recommendedName>
        <fullName evidence="10">Mitogen-activated protein kinase kinase kinase dlk-1</fullName>
        <ecNumber evidence="2">2.7.11.25</ecNumber>
    </recommendedName>
    <alternativeName>
        <fullName evidence="12">DAP kinase-like kinase</fullName>
    </alternativeName>
    <alternativeName>
        <fullName evidence="11">Death-associated protein kinase-like kinase</fullName>
    </alternativeName>
</protein>
<keyword evidence="6" id="KW-0418">Kinase</keyword>
<gene>
    <name evidence="16" type="ORF">LSTR_LSTR005177</name>
</gene>
<proteinExistence type="inferred from homology"/>
<dbReference type="STRING" id="195883.A0A482XNY0"/>
<evidence type="ECO:0000256" key="10">
    <source>
        <dbReference type="ARBA" id="ARBA00074193"/>
    </source>
</evidence>
<dbReference type="Gene3D" id="3.30.200.20">
    <property type="entry name" value="Phosphorylase Kinase, domain 1"/>
    <property type="match status" value="1"/>
</dbReference>
<evidence type="ECO:0000256" key="3">
    <source>
        <dbReference type="ARBA" id="ARBA00022527"/>
    </source>
</evidence>
<evidence type="ECO:0000313" key="16">
    <source>
        <dbReference type="EMBL" id="RZF47099.1"/>
    </source>
</evidence>
<feature type="region of interest" description="Disordered" evidence="14">
    <location>
        <begin position="517"/>
        <end position="551"/>
    </location>
</feature>
<dbReference type="PRINTS" id="PR00109">
    <property type="entry name" value="TYRKINASE"/>
</dbReference>
<evidence type="ECO:0000259" key="15">
    <source>
        <dbReference type="PROSITE" id="PS50011"/>
    </source>
</evidence>
<evidence type="ECO:0000256" key="13">
    <source>
        <dbReference type="SAM" id="Coils"/>
    </source>
</evidence>
<evidence type="ECO:0000256" key="7">
    <source>
        <dbReference type="ARBA" id="ARBA00022840"/>
    </source>
</evidence>
<reference evidence="16 17" key="1">
    <citation type="journal article" date="2017" name="Gigascience">
        <title>Genome sequence of the small brown planthopper, Laodelphax striatellus.</title>
        <authorList>
            <person name="Zhu J."/>
            <person name="Jiang F."/>
            <person name="Wang X."/>
            <person name="Yang P."/>
            <person name="Bao Y."/>
            <person name="Zhao W."/>
            <person name="Wang W."/>
            <person name="Lu H."/>
            <person name="Wang Q."/>
            <person name="Cui N."/>
            <person name="Li J."/>
            <person name="Chen X."/>
            <person name="Luo L."/>
            <person name="Yu J."/>
            <person name="Kang L."/>
            <person name="Cui F."/>
        </authorList>
    </citation>
    <scope>NUCLEOTIDE SEQUENCE [LARGE SCALE GENOMIC DNA]</scope>
    <source>
        <strain evidence="16">Lst14</strain>
    </source>
</reference>
<dbReference type="PANTHER" id="PTHR44329">
    <property type="entry name" value="SERINE/THREONINE-PROTEIN KINASE TNNI3K-RELATED"/>
    <property type="match status" value="1"/>
</dbReference>
<evidence type="ECO:0000256" key="11">
    <source>
        <dbReference type="ARBA" id="ARBA00077446"/>
    </source>
</evidence>
<feature type="region of interest" description="Disordered" evidence="14">
    <location>
        <begin position="742"/>
        <end position="813"/>
    </location>
</feature>
<dbReference type="GO" id="GO:0005524">
    <property type="term" value="F:ATP binding"/>
    <property type="evidence" value="ECO:0007669"/>
    <property type="project" value="UniProtKB-KW"/>
</dbReference>
<dbReference type="InterPro" id="IPR001245">
    <property type="entry name" value="Ser-Thr/Tyr_kinase_cat_dom"/>
</dbReference>
<evidence type="ECO:0000313" key="17">
    <source>
        <dbReference type="Proteomes" id="UP000291343"/>
    </source>
</evidence>